<dbReference type="Proteomes" id="UP000009286">
    <property type="component" value="Chromosome"/>
</dbReference>
<dbReference type="KEGG" id="mai:MICA_326"/>
<evidence type="ECO:0000313" key="2">
    <source>
        <dbReference type="Proteomes" id="UP000009286"/>
    </source>
</evidence>
<organism evidence="1 2">
    <name type="scientific">Micavibrio aeruginosavorus (strain ARL-13)</name>
    <dbReference type="NCBI Taxonomy" id="856793"/>
    <lineage>
        <taxon>Bacteria</taxon>
        <taxon>Pseudomonadati</taxon>
        <taxon>Bdellovibrionota</taxon>
        <taxon>Bdellovibrionia</taxon>
        <taxon>Bdellovibrionales</taxon>
        <taxon>Pseudobdellovibrionaceae</taxon>
        <taxon>Micavibrio</taxon>
    </lineage>
</organism>
<protein>
    <submittedName>
        <fullName evidence="1">Uncharacterized protein</fullName>
    </submittedName>
</protein>
<dbReference type="HOGENOM" id="CLU_3330092_0_0_5"/>
<sequence>MKNESLMGVIITECARMIESPFHHKFVLRRNADLCFHE</sequence>
<dbReference type="EMBL" id="CP002382">
    <property type="protein sequence ID" value="AEP08671.1"/>
    <property type="molecule type" value="Genomic_DNA"/>
</dbReference>
<accession>G2KR19</accession>
<keyword evidence="2" id="KW-1185">Reference proteome</keyword>
<name>G2KR19_MICAA</name>
<proteinExistence type="predicted"/>
<dbReference type="AlphaFoldDB" id="G2KR19"/>
<reference evidence="1 2" key="1">
    <citation type="journal article" date="2011" name="BMC Genomics">
        <title>Genomic insights into an obligate epibiotic bacterial predator: Micavibrio aeruginosavorus ARL-13.</title>
        <authorList>
            <person name="Wang Z."/>
            <person name="Kadouri D."/>
            <person name="Wu M."/>
        </authorList>
    </citation>
    <scope>NUCLEOTIDE SEQUENCE [LARGE SCALE GENOMIC DNA]</scope>
    <source>
        <strain evidence="1 2">ARL-13</strain>
    </source>
</reference>
<dbReference type="STRING" id="856793.MICA_326"/>
<evidence type="ECO:0000313" key="1">
    <source>
        <dbReference type="EMBL" id="AEP08671.1"/>
    </source>
</evidence>
<gene>
    <name evidence="1" type="ordered locus">MICA_326</name>
</gene>